<dbReference type="AlphaFoldDB" id="A0A4P6MWD1"/>
<dbReference type="SUPFAM" id="SSF55816">
    <property type="entry name" value="5'-nucleotidase (syn. UDP-sugar hydrolase), C-terminal domain"/>
    <property type="match status" value="1"/>
</dbReference>
<accession>A0A4P6MWD1</accession>
<evidence type="ECO:0000313" key="6">
    <source>
        <dbReference type="Proteomes" id="UP000290408"/>
    </source>
</evidence>
<keyword evidence="3" id="KW-0472">Membrane</keyword>
<dbReference type="GO" id="GO:0030288">
    <property type="term" value="C:outer membrane-bounded periplasmic space"/>
    <property type="evidence" value="ECO:0007669"/>
    <property type="project" value="TreeGrafter"/>
</dbReference>
<feature type="region of interest" description="Disordered" evidence="2">
    <location>
        <begin position="654"/>
        <end position="737"/>
    </location>
</feature>
<dbReference type="InterPro" id="IPR029052">
    <property type="entry name" value="Metallo-depent_PP-like"/>
</dbReference>
<dbReference type="STRING" id="1216970.GCA_001570985_01066"/>
<keyword evidence="6" id="KW-1185">Reference proteome</keyword>
<feature type="domain" description="5'-Nucleotidase C-terminal" evidence="4">
    <location>
        <begin position="372"/>
        <end position="533"/>
    </location>
</feature>
<keyword evidence="3" id="KW-1133">Transmembrane helix</keyword>
<evidence type="ECO:0000259" key="4">
    <source>
        <dbReference type="Pfam" id="PF02872"/>
    </source>
</evidence>
<reference evidence="5 6" key="1">
    <citation type="submission" date="2019-02" db="EMBL/GenBank/DDBJ databases">
        <title>Genomic data mining of an Antarctic deep-sea actinobacterium, Janibacterlimosus P3-3-X1.</title>
        <authorList>
            <person name="Liao L."/>
            <person name="Chen B."/>
        </authorList>
    </citation>
    <scope>NUCLEOTIDE SEQUENCE [LARGE SCALE GENOMIC DNA]</scope>
    <source>
        <strain evidence="5 6">P3-3-X1</strain>
    </source>
</reference>
<dbReference type="InterPro" id="IPR006179">
    <property type="entry name" value="5_nucleotidase/apyrase"/>
</dbReference>
<dbReference type="GO" id="GO:0008768">
    <property type="term" value="F:UDP-sugar diphosphatase activity"/>
    <property type="evidence" value="ECO:0007669"/>
    <property type="project" value="TreeGrafter"/>
</dbReference>
<evidence type="ECO:0000256" key="2">
    <source>
        <dbReference type="SAM" id="MobiDB-lite"/>
    </source>
</evidence>
<dbReference type="PRINTS" id="PR01607">
    <property type="entry name" value="APYRASEFAMLY"/>
</dbReference>
<organism evidence="5 6">
    <name type="scientific">Janibacter limosus</name>
    <dbReference type="NCBI Taxonomy" id="53458"/>
    <lineage>
        <taxon>Bacteria</taxon>
        <taxon>Bacillati</taxon>
        <taxon>Actinomycetota</taxon>
        <taxon>Actinomycetes</taxon>
        <taxon>Micrococcales</taxon>
        <taxon>Intrasporangiaceae</taxon>
        <taxon>Janibacter</taxon>
    </lineage>
</organism>
<feature type="compositionally biased region" description="Low complexity" evidence="2">
    <location>
        <begin position="666"/>
        <end position="716"/>
    </location>
</feature>
<dbReference type="GO" id="GO:0008253">
    <property type="term" value="F:5'-nucleotidase activity"/>
    <property type="evidence" value="ECO:0007669"/>
    <property type="project" value="TreeGrafter"/>
</dbReference>
<dbReference type="GO" id="GO:0009166">
    <property type="term" value="P:nucleotide catabolic process"/>
    <property type="evidence" value="ECO:0007669"/>
    <property type="project" value="InterPro"/>
</dbReference>
<feature type="chain" id="PRO_5020939524" evidence="1">
    <location>
        <begin position="30"/>
        <end position="767"/>
    </location>
</feature>
<gene>
    <name evidence="5" type="ORF">EXU32_14125</name>
</gene>
<dbReference type="RefSeq" id="WP_130630474.1">
    <property type="nucleotide sequence ID" value="NZ_CP036164.1"/>
</dbReference>
<dbReference type="PANTHER" id="PTHR11575:SF24">
    <property type="entry name" value="5'-NUCLEOTIDASE"/>
    <property type="match status" value="1"/>
</dbReference>
<dbReference type="EMBL" id="CP036164">
    <property type="protein sequence ID" value="QBF47282.1"/>
    <property type="molecule type" value="Genomic_DNA"/>
</dbReference>
<feature type="transmembrane region" description="Helical" evidence="3">
    <location>
        <begin position="737"/>
        <end position="759"/>
    </location>
</feature>
<sequence>MSVKKRGASLLVGVGAITALVATAGAAHAADPVDPGALDPGLTTVNLLNINDFHGRIDDDNTGELGKSFACTVVSTRAALGADSTALLSAGDSIGASSFTSSSQEDGPTISFLNALGLEATAVGNHEFDRGFSDLTGRVDQLADFDQLGANVYERGTTTPALQEYEVIEVSGLQVAVIGAVTQQTPSLVSPQGVAGLDFGDPVEAVNRVAAQLKDGDATNGEADIVVAEYHEGATAGADGSTLAQQVAAGGAFADIVQDTAGEVDAIFTGHTHMDYAWDAPAPGGGTRPIIQTGSYASNLGQVQLGFDPATRKVTQYSVTNVPTGAVTPECEADAAYTSAAQIVDDAVADAAVLGKTVIGEVSDDITTAVKTDGGRDDRQRESTLGNLTADIWLDALNQPGRPGADIGIMNPGGLRDELRYAPTGDEAPGEVTYAEAASINPFANTMMTVEVTGAQFITLLEQQWQPEGSSRPFLKLGLSDNITYTYDPDAAAGSHITSVAVDGQPIDEAATYTLASGSFLIGGGDNFTVLQEGTNAKDTGLIDTDAFVSYFERNASVDPDFRKQAVAVSGQPSELTAGDEVSFTVSGLDMTSVDSPTSTEVEVFVGDTSVGTFPVTAGLIDGVPTRNGSADITFTVPDGLTAGAATLRVVTSPGGTEASLPVTVTAGASTSTSTSGTSTSGTSTSTSTSTSGSGTSTSGTATSTSTSGSGTATSTSDDDVTGPVVETDRPSGPMDAGIAGSGLGLLLAAGIALALAGVRRTAGRRH</sequence>
<evidence type="ECO:0000256" key="1">
    <source>
        <dbReference type="RuleBase" id="RU362119"/>
    </source>
</evidence>
<feature type="signal peptide" evidence="1">
    <location>
        <begin position="1"/>
        <end position="29"/>
    </location>
</feature>
<dbReference type="Proteomes" id="UP000290408">
    <property type="component" value="Chromosome"/>
</dbReference>
<dbReference type="KEGG" id="jli:EXU32_14125"/>
<name>A0A4P6MWD1_9MICO</name>
<dbReference type="Pfam" id="PF02872">
    <property type="entry name" value="5_nucleotid_C"/>
    <property type="match status" value="1"/>
</dbReference>
<evidence type="ECO:0000313" key="5">
    <source>
        <dbReference type="EMBL" id="QBF47282.1"/>
    </source>
</evidence>
<dbReference type="SUPFAM" id="SSF56300">
    <property type="entry name" value="Metallo-dependent phosphatases"/>
    <property type="match status" value="1"/>
</dbReference>
<keyword evidence="1" id="KW-0547">Nucleotide-binding</keyword>
<dbReference type="Gene3D" id="3.60.21.10">
    <property type="match status" value="1"/>
</dbReference>
<keyword evidence="3" id="KW-0812">Transmembrane</keyword>
<proteinExistence type="inferred from homology"/>
<dbReference type="InterPro" id="IPR008334">
    <property type="entry name" value="5'-Nucleotdase_C"/>
</dbReference>
<comment type="similarity">
    <text evidence="1">Belongs to the 5'-nucleotidase family.</text>
</comment>
<dbReference type="PANTHER" id="PTHR11575">
    <property type="entry name" value="5'-NUCLEOTIDASE-RELATED"/>
    <property type="match status" value="1"/>
</dbReference>
<keyword evidence="1" id="KW-0378">Hydrolase</keyword>
<keyword evidence="1" id="KW-0732">Signal</keyword>
<dbReference type="GO" id="GO:0000166">
    <property type="term" value="F:nucleotide binding"/>
    <property type="evidence" value="ECO:0007669"/>
    <property type="project" value="UniProtKB-KW"/>
</dbReference>
<protein>
    <submittedName>
        <fullName evidence="5">Bifunctional metallophosphatase/5'-nucleotidase</fullName>
    </submittedName>
</protein>
<dbReference type="Gene3D" id="3.90.780.10">
    <property type="entry name" value="5'-Nucleotidase, C-terminal domain"/>
    <property type="match status" value="1"/>
</dbReference>
<evidence type="ECO:0000256" key="3">
    <source>
        <dbReference type="SAM" id="Phobius"/>
    </source>
</evidence>
<dbReference type="OrthoDB" id="1016457at2"/>
<dbReference type="InterPro" id="IPR036907">
    <property type="entry name" value="5'-Nucleotdase_C_sf"/>
</dbReference>